<dbReference type="InterPro" id="IPR008318">
    <property type="entry name" value="UCP030820"/>
</dbReference>
<reference evidence="1" key="2">
    <citation type="submission" date="2020-09" db="EMBL/GenBank/DDBJ databases">
        <authorList>
            <person name="Sun Q."/>
            <person name="Zhou Y."/>
        </authorList>
    </citation>
    <scope>NUCLEOTIDE SEQUENCE</scope>
    <source>
        <strain evidence="1">CGMCC 1.15320</strain>
    </source>
</reference>
<dbReference type="EMBL" id="BMIF01000002">
    <property type="protein sequence ID" value="GGA57783.1"/>
    <property type="molecule type" value="Genomic_DNA"/>
</dbReference>
<keyword evidence="2" id="KW-1185">Reference proteome</keyword>
<proteinExistence type="predicted"/>
<protein>
    <recommendedName>
        <fullName evidence="3">Oxidoreductase</fullName>
    </recommendedName>
</protein>
<dbReference type="Pfam" id="PF06073">
    <property type="entry name" value="DUF934"/>
    <property type="match status" value="1"/>
</dbReference>
<organism evidence="1 2">
    <name type="scientific">Nitratireductor aestuarii</name>
    <dbReference type="NCBI Taxonomy" id="1735103"/>
    <lineage>
        <taxon>Bacteria</taxon>
        <taxon>Pseudomonadati</taxon>
        <taxon>Pseudomonadota</taxon>
        <taxon>Alphaproteobacteria</taxon>
        <taxon>Hyphomicrobiales</taxon>
        <taxon>Phyllobacteriaceae</taxon>
        <taxon>Nitratireductor</taxon>
    </lineage>
</organism>
<evidence type="ECO:0000313" key="1">
    <source>
        <dbReference type="EMBL" id="GGA57783.1"/>
    </source>
</evidence>
<accession>A0A916W131</accession>
<sequence>MNVEQPRLWTAEGFREDEWQRGTAEDVLNSNTPLILSLTDFVALPEDVRESALSRIGVETLPGEPLDQILPFLGSLRLIALAFPAYNDGRSYSKAALLRTRHGYTGALRATGDVLTDQISHMLRCGFSELEVRNSVAIARLEAGNTGGIPFHYQPSTKPAGPERYAWRRVAS</sequence>
<reference evidence="1" key="1">
    <citation type="journal article" date="2014" name="Int. J. Syst. Evol. Microbiol.">
        <title>Complete genome sequence of Corynebacterium casei LMG S-19264T (=DSM 44701T), isolated from a smear-ripened cheese.</title>
        <authorList>
            <consortium name="US DOE Joint Genome Institute (JGI-PGF)"/>
            <person name="Walter F."/>
            <person name="Albersmeier A."/>
            <person name="Kalinowski J."/>
            <person name="Ruckert C."/>
        </authorList>
    </citation>
    <scope>NUCLEOTIDE SEQUENCE</scope>
    <source>
        <strain evidence="1">CGMCC 1.15320</strain>
    </source>
</reference>
<comment type="caution">
    <text evidence="1">The sequence shown here is derived from an EMBL/GenBank/DDBJ whole genome shotgun (WGS) entry which is preliminary data.</text>
</comment>
<dbReference type="AlphaFoldDB" id="A0A916W131"/>
<dbReference type="PIRSF" id="PIRSF030820">
    <property type="entry name" value="UCP030820"/>
    <property type="match status" value="1"/>
</dbReference>
<gene>
    <name evidence="1" type="ORF">GCM10011385_09120</name>
</gene>
<name>A0A916W131_9HYPH</name>
<dbReference type="Proteomes" id="UP000636264">
    <property type="component" value="Unassembled WGS sequence"/>
</dbReference>
<dbReference type="RefSeq" id="WP_188719765.1">
    <property type="nucleotide sequence ID" value="NZ_BMIF01000002.1"/>
</dbReference>
<evidence type="ECO:0000313" key="2">
    <source>
        <dbReference type="Proteomes" id="UP000636264"/>
    </source>
</evidence>
<evidence type="ECO:0008006" key="3">
    <source>
        <dbReference type="Google" id="ProtNLM"/>
    </source>
</evidence>